<dbReference type="Pfam" id="PF00067">
    <property type="entry name" value="p450"/>
    <property type="match status" value="2"/>
</dbReference>
<evidence type="ECO:0000256" key="1">
    <source>
        <dbReference type="ARBA" id="ARBA00010617"/>
    </source>
</evidence>
<dbReference type="GO" id="GO:0005506">
    <property type="term" value="F:iron ion binding"/>
    <property type="evidence" value="ECO:0007669"/>
    <property type="project" value="InterPro"/>
</dbReference>
<dbReference type="InterPro" id="IPR002397">
    <property type="entry name" value="Cyt_P450_B"/>
</dbReference>
<dbReference type="CDD" id="cd11031">
    <property type="entry name" value="Cyp158A-like"/>
    <property type="match status" value="1"/>
</dbReference>
<evidence type="ECO:0000256" key="7">
    <source>
        <dbReference type="RuleBase" id="RU000461"/>
    </source>
</evidence>
<keyword evidence="9" id="KW-1185">Reference proteome</keyword>
<dbReference type="PANTHER" id="PTHR46696">
    <property type="entry name" value="P450, PUTATIVE (EUROFUNG)-RELATED"/>
    <property type="match status" value="1"/>
</dbReference>
<accession>A0A1G8XVS3</accession>
<protein>
    <submittedName>
        <fullName evidence="8">Cytochrome P450</fullName>
    </submittedName>
</protein>
<proteinExistence type="inferred from homology"/>
<dbReference type="InterPro" id="IPR001128">
    <property type="entry name" value="Cyt_P450"/>
</dbReference>
<dbReference type="PANTHER" id="PTHR46696:SF6">
    <property type="entry name" value="P450, PUTATIVE (EUROFUNG)-RELATED"/>
    <property type="match status" value="1"/>
</dbReference>
<comment type="similarity">
    <text evidence="1 7">Belongs to the cytochrome P450 family.</text>
</comment>
<organism evidence="8 9">
    <name type="scientific">Actinopolyspora mzabensis</name>
    <dbReference type="NCBI Taxonomy" id="995066"/>
    <lineage>
        <taxon>Bacteria</taxon>
        <taxon>Bacillati</taxon>
        <taxon>Actinomycetota</taxon>
        <taxon>Actinomycetes</taxon>
        <taxon>Actinopolysporales</taxon>
        <taxon>Actinopolysporaceae</taxon>
        <taxon>Actinopolyspora</taxon>
    </lineage>
</organism>
<dbReference type="GO" id="GO:0016705">
    <property type="term" value="F:oxidoreductase activity, acting on paired donors, with incorporation or reduction of molecular oxygen"/>
    <property type="evidence" value="ECO:0007669"/>
    <property type="project" value="InterPro"/>
</dbReference>
<name>A0A1G8XVS3_ACTMZ</name>
<dbReference type="Proteomes" id="UP000199213">
    <property type="component" value="Unassembled WGS sequence"/>
</dbReference>
<dbReference type="GO" id="GO:0020037">
    <property type="term" value="F:heme binding"/>
    <property type="evidence" value="ECO:0007669"/>
    <property type="project" value="InterPro"/>
</dbReference>
<dbReference type="PRINTS" id="PR00359">
    <property type="entry name" value="BP450"/>
</dbReference>
<gene>
    <name evidence="8" type="ORF">SAMN04487820_10368</name>
</gene>
<evidence type="ECO:0000256" key="5">
    <source>
        <dbReference type="ARBA" id="ARBA00023004"/>
    </source>
</evidence>
<dbReference type="PRINTS" id="PR00385">
    <property type="entry name" value="P450"/>
</dbReference>
<keyword evidence="3 7" id="KW-0479">Metal-binding</keyword>
<dbReference type="EMBL" id="FNFM01000003">
    <property type="protein sequence ID" value="SDJ93995.1"/>
    <property type="molecule type" value="Genomic_DNA"/>
</dbReference>
<evidence type="ECO:0000256" key="4">
    <source>
        <dbReference type="ARBA" id="ARBA00023002"/>
    </source>
</evidence>
<evidence type="ECO:0000256" key="3">
    <source>
        <dbReference type="ARBA" id="ARBA00022723"/>
    </source>
</evidence>
<dbReference type="AlphaFoldDB" id="A0A1G8XVS3"/>
<dbReference type="FunFam" id="1.10.630.10:FF:000018">
    <property type="entry name" value="Cytochrome P450 monooxygenase"/>
    <property type="match status" value="1"/>
</dbReference>
<keyword evidence="4 7" id="KW-0560">Oxidoreductase</keyword>
<evidence type="ECO:0000256" key="6">
    <source>
        <dbReference type="ARBA" id="ARBA00023033"/>
    </source>
</evidence>
<keyword evidence="2 7" id="KW-0349">Heme</keyword>
<evidence type="ECO:0000313" key="8">
    <source>
        <dbReference type="EMBL" id="SDJ93995.1"/>
    </source>
</evidence>
<dbReference type="InterPro" id="IPR036396">
    <property type="entry name" value="Cyt_P450_sf"/>
</dbReference>
<dbReference type="Gene3D" id="1.10.630.10">
    <property type="entry name" value="Cytochrome P450"/>
    <property type="match status" value="1"/>
</dbReference>
<keyword evidence="6 7" id="KW-0503">Monooxygenase</keyword>
<sequence length="405" mass="45369">MQSARTEIPAFPFDDSSVSNVVDVYTRLRVENPVSRVALSGAPVWLVTRNEDVRFVLTDNRFSLAHSIDEGVPRLGTFAPQPGSLLASDPPEHTRLRKLVAKAFTVRRIEELRPYVRRTSEELLERLARNHGASADLIENFTAPLPIRVICHILGVPERDQPLFREWTEKIASVTGTPLEEVKAGWRNLEDYIAGLVHEKRRNPTDDLLSVLVSARDEDEKLSERELVQFGITLLTAGHETTKNQIANSVLVLLRDCPEQWRRLCADSESIPKAVEELLRYVPLFGFDVTFPRVAREEVTINGVTVGAGETVLVAITSANRDGEMFDAPDTLDIERVDNHHLAFGSGVHRCLGAQLAKIELEVALEGLVRHFPRLETALDGTSPKWNTGSFIRSLRTLPVRWPTT</sequence>
<evidence type="ECO:0000313" key="9">
    <source>
        <dbReference type="Proteomes" id="UP000199213"/>
    </source>
</evidence>
<dbReference type="PROSITE" id="PS00086">
    <property type="entry name" value="CYTOCHROME_P450"/>
    <property type="match status" value="1"/>
</dbReference>
<dbReference type="InterPro" id="IPR017972">
    <property type="entry name" value="Cyt_P450_CS"/>
</dbReference>
<keyword evidence="5 7" id="KW-0408">Iron</keyword>
<reference evidence="9" key="1">
    <citation type="submission" date="2016-10" db="EMBL/GenBank/DDBJ databases">
        <authorList>
            <person name="Varghese N."/>
            <person name="Submissions S."/>
        </authorList>
    </citation>
    <scope>NUCLEOTIDE SEQUENCE [LARGE SCALE GENOMIC DNA]</scope>
    <source>
        <strain evidence="9">DSM 45460</strain>
    </source>
</reference>
<evidence type="ECO:0000256" key="2">
    <source>
        <dbReference type="ARBA" id="ARBA00022617"/>
    </source>
</evidence>
<dbReference type="SUPFAM" id="SSF48264">
    <property type="entry name" value="Cytochrome P450"/>
    <property type="match status" value="1"/>
</dbReference>
<dbReference type="GO" id="GO:0004497">
    <property type="term" value="F:monooxygenase activity"/>
    <property type="evidence" value="ECO:0007669"/>
    <property type="project" value="UniProtKB-KW"/>
</dbReference>